<name>A0A5E4Q9G2_9NEOP</name>
<keyword evidence="3" id="KW-0472">Membrane</keyword>
<gene>
    <name evidence="5" type="ORF">LSINAPIS_LOCUS6343</name>
</gene>
<feature type="non-terminal residue" evidence="5">
    <location>
        <position position="1"/>
    </location>
</feature>
<dbReference type="InterPro" id="IPR021841">
    <property type="entry name" value="VAC14_Fig4p-bd"/>
</dbReference>
<dbReference type="GO" id="GO:0006661">
    <property type="term" value="P:phosphatidylinositol biosynthetic process"/>
    <property type="evidence" value="ECO:0007669"/>
    <property type="project" value="InterPro"/>
</dbReference>
<sequence>ELHATRRRLRAFDSQGTHALFKSLYWSWCHSPVALVALCLLTHNYTHCNKLIATFGLRAVYEVQSPGDLRLELLSGAESAALRGALFGLLMLLPQSSAFHALRHRLRAAPRDAPCLI</sequence>
<keyword evidence="6" id="KW-1185">Reference proteome</keyword>
<feature type="domain" description="Vacuolar protein 14 C-terminal Fig4-binding" evidence="4">
    <location>
        <begin position="68"/>
        <end position="108"/>
    </location>
</feature>
<evidence type="ECO:0000256" key="1">
    <source>
        <dbReference type="ARBA" id="ARBA00004308"/>
    </source>
</evidence>
<proteinExistence type="predicted"/>
<comment type="subcellular location">
    <subcellularLocation>
        <location evidence="1">Endomembrane system</location>
    </subcellularLocation>
</comment>
<dbReference type="PANTHER" id="PTHR16023:SF0">
    <property type="entry name" value="PROTEIN VAC14 HOMOLOG"/>
    <property type="match status" value="1"/>
</dbReference>
<protein>
    <recommendedName>
        <fullName evidence="4">Vacuolar protein 14 C-terminal Fig4-binding domain-containing protein</fullName>
    </recommendedName>
</protein>
<evidence type="ECO:0000313" key="5">
    <source>
        <dbReference type="EMBL" id="VVC94373.1"/>
    </source>
</evidence>
<dbReference type="EMBL" id="FZQP02001971">
    <property type="protein sequence ID" value="VVC94373.1"/>
    <property type="molecule type" value="Genomic_DNA"/>
</dbReference>
<accession>A0A5E4Q9G2</accession>
<dbReference type="Pfam" id="PF11916">
    <property type="entry name" value="Vac14_Fig4_bd"/>
    <property type="match status" value="2"/>
</dbReference>
<feature type="non-terminal residue" evidence="5">
    <location>
        <position position="117"/>
    </location>
</feature>
<organism evidence="5 6">
    <name type="scientific">Leptidea sinapis</name>
    <dbReference type="NCBI Taxonomy" id="189913"/>
    <lineage>
        <taxon>Eukaryota</taxon>
        <taxon>Metazoa</taxon>
        <taxon>Ecdysozoa</taxon>
        <taxon>Arthropoda</taxon>
        <taxon>Hexapoda</taxon>
        <taxon>Insecta</taxon>
        <taxon>Pterygota</taxon>
        <taxon>Neoptera</taxon>
        <taxon>Endopterygota</taxon>
        <taxon>Lepidoptera</taxon>
        <taxon>Glossata</taxon>
        <taxon>Ditrysia</taxon>
        <taxon>Papilionoidea</taxon>
        <taxon>Pieridae</taxon>
        <taxon>Dismorphiinae</taxon>
        <taxon>Leptidea</taxon>
    </lineage>
</organism>
<dbReference type="Proteomes" id="UP000324832">
    <property type="component" value="Unassembled WGS sequence"/>
</dbReference>
<dbReference type="AlphaFoldDB" id="A0A5E4Q9G2"/>
<evidence type="ECO:0000256" key="3">
    <source>
        <dbReference type="ARBA" id="ARBA00023136"/>
    </source>
</evidence>
<evidence type="ECO:0000256" key="2">
    <source>
        <dbReference type="ARBA" id="ARBA00022737"/>
    </source>
</evidence>
<keyword evidence="2" id="KW-0677">Repeat</keyword>
<reference evidence="5 6" key="1">
    <citation type="submission" date="2017-07" db="EMBL/GenBank/DDBJ databases">
        <authorList>
            <person name="Talla V."/>
            <person name="Backstrom N."/>
        </authorList>
    </citation>
    <scope>NUCLEOTIDE SEQUENCE [LARGE SCALE GENOMIC DNA]</scope>
</reference>
<dbReference type="PANTHER" id="PTHR16023">
    <property type="entry name" value="TAX1 BINDING PROTEIN-RELATED"/>
    <property type="match status" value="1"/>
</dbReference>
<dbReference type="GO" id="GO:0010008">
    <property type="term" value="C:endosome membrane"/>
    <property type="evidence" value="ECO:0007669"/>
    <property type="project" value="TreeGrafter"/>
</dbReference>
<dbReference type="InterPro" id="IPR026825">
    <property type="entry name" value="Vac14"/>
</dbReference>
<feature type="domain" description="Vacuolar protein 14 C-terminal Fig4-binding" evidence="4">
    <location>
        <begin position="1"/>
        <end position="56"/>
    </location>
</feature>
<evidence type="ECO:0000313" key="6">
    <source>
        <dbReference type="Proteomes" id="UP000324832"/>
    </source>
</evidence>
<dbReference type="GO" id="GO:0070772">
    <property type="term" value="C:PAS complex"/>
    <property type="evidence" value="ECO:0007669"/>
    <property type="project" value="InterPro"/>
</dbReference>
<evidence type="ECO:0000259" key="4">
    <source>
        <dbReference type="Pfam" id="PF11916"/>
    </source>
</evidence>